<gene>
    <name evidence="1" type="ORF">DYB32_000668</name>
</gene>
<evidence type="ECO:0000313" key="1">
    <source>
        <dbReference type="EMBL" id="RHY34786.1"/>
    </source>
</evidence>
<evidence type="ECO:0000313" key="2">
    <source>
        <dbReference type="Proteomes" id="UP000285060"/>
    </source>
</evidence>
<name>A0A418B9A0_9STRA</name>
<organism evidence="1 2">
    <name type="scientific">Aphanomyces invadans</name>
    <dbReference type="NCBI Taxonomy" id="157072"/>
    <lineage>
        <taxon>Eukaryota</taxon>
        <taxon>Sar</taxon>
        <taxon>Stramenopiles</taxon>
        <taxon>Oomycota</taxon>
        <taxon>Saprolegniomycetes</taxon>
        <taxon>Saprolegniales</taxon>
        <taxon>Verrucalvaceae</taxon>
        <taxon>Aphanomyces</taxon>
    </lineage>
</organism>
<reference evidence="1 2" key="1">
    <citation type="submission" date="2018-08" db="EMBL/GenBank/DDBJ databases">
        <title>Aphanomyces genome sequencing and annotation.</title>
        <authorList>
            <person name="Minardi D."/>
            <person name="Oidtmann B."/>
            <person name="Van Der Giezen M."/>
            <person name="Studholme D.J."/>
        </authorList>
    </citation>
    <scope>NUCLEOTIDE SEQUENCE [LARGE SCALE GENOMIC DNA]</scope>
    <source>
        <strain evidence="1 2">NJM0002</strain>
    </source>
</reference>
<protein>
    <submittedName>
        <fullName evidence="1">Uncharacterized protein</fullName>
    </submittedName>
</protein>
<sequence>MLTIHCASLPHPTDRLARYQRLQEQIRRTRAMGERIHSMHAGQGQRVLHVLAQHARMRRQALEQSQGVRVLNISQSIPIHPKDFAVSHCASRVF</sequence>
<proteinExistence type="predicted"/>
<dbReference type="Proteomes" id="UP000285060">
    <property type="component" value="Unassembled WGS sequence"/>
</dbReference>
<dbReference type="EMBL" id="QUSY01000018">
    <property type="protein sequence ID" value="RHY34786.1"/>
    <property type="molecule type" value="Genomic_DNA"/>
</dbReference>
<keyword evidence="2" id="KW-1185">Reference proteome</keyword>
<accession>A0A418B9A0</accession>
<comment type="caution">
    <text evidence="1">The sequence shown here is derived from an EMBL/GenBank/DDBJ whole genome shotgun (WGS) entry which is preliminary data.</text>
</comment>
<dbReference type="AlphaFoldDB" id="A0A418B9A0"/>